<organism evidence="1">
    <name type="scientific">viral metagenome</name>
    <dbReference type="NCBI Taxonomy" id="1070528"/>
    <lineage>
        <taxon>unclassified sequences</taxon>
        <taxon>metagenomes</taxon>
        <taxon>organismal metagenomes</taxon>
    </lineage>
</organism>
<dbReference type="EMBL" id="MN739123">
    <property type="protein sequence ID" value="QHS90022.1"/>
    <property type="molecule type" value="Genomic_DNA"/>
</dbReference>
<accession>A0A6C0BDE6</accession>
<dbReference type="AlphaFoldDB" id="A0A6C0BDE6"/>
<proteinExistence type="predicted"/>
<name>A0A6C0BDE6_9ZZZZ</name>
<sequence>MSTSRDSISTLRSMFTPLGKKFSPDEEDVIKKINYILSVNLSAMQNDVAVAKTRSLQSATKRSVFTDDANFNGHKTFEGDVTCNATVLLSDGSDAASTFYVRSVVDTIDNDLTDLEKSVNGYKNDYTNSEGYDVITNKLYVSFLNLKAAYFVDSNQNYRISFIDYPGENQIASFKIFNKTGYYAVDYDINGLSGGYSLNLISNKTSVTADEPNIQSITAIGASPSSFESSVPTIWAHQSYTTVAPIILT</sequence>
<evidence type="ECO:0000313" key="1">
    <source>
        <dbReference type="EMBL" id="QHS90022.1"/>
    </source>
</evidence>
<protein>
    <submittedName>
        <fullName evidence="1">Uncharacterized protein</fullName>
    </submittedName>
</protein>
<reference evidence="1" key="1">
    <citation type="journal article" date="2020" name="Nature">
        <title>Giant virus diversity and host interactions through global metagenomics.</title>
        <authorList>
            <person name="Schulz F."/>
            <person name="Roux S."/>
            <person name="Paez-Espino D."/>
            <person name="Jungbluth S."/>
            <person name="Walsh D.A."/>
            <person name="Denef V.J."/>
            <person name="McMahon K.D."/>
            <person name="Konstantinidis K.T."/>
            <person name="Eloe-Fadrosh E.A."/>
            <person name="Kyrpides N.C."/>
            <person name="Woyke T."/>
        </authorList>
    </citation>
    <scope>NUCLEOTIDE SEQUENCE</scope>
    <source>
        <strain evidence="1">GVMAG-M-3300010160-4</strain>
    </source>
</reference>